<dbReference type="CDD" id="cd06445">
    <property type="entry name" value="ATase"/>
    <property type="match status" value="1"/>
</dbReference>
<dbReference type="Pfam" id="PF01035">
    <property type="entry name" value="DNA_binding_1"/>
    <property type="match status" value="1"/>
</dbReference>
<keyword evidence="12" id="KW-1185">Reference proteome</keyword>
<accession>A0ABP8KNC9</accession>
<evidence type="ECO:0000313" key="12">
    <source>
        <dbReference type="Proteomes" id="UP001500945"/>
    </source>
</evidence>
<dbReference type="Pfam" id="PF02870">
    <property type="entry name" value="Methyltransf_1N"/>
    <property type="match status" value="1"/>
</dbReference>
<keyword evidence="4 8" id="KW-0808">Transferase</keyword>
<comment type="catalytic activity">
    <reaction evidence="1 8">
        <text>a 4-O-methyl-thymidine in DNA + L-cysteinyl-[protein] = a thymidine in DNA + S-methyl-L-cysteinyl-[protein]</text>
        <dbReference type="Rhea" id="RHEA:53428"/>
        <dbReference type="Rhea" id="RHEA-COMP:10131"/>
        <dbReference type="Rhea" id="RHEA-COMP:10132"/>
        <dbReference type="Rhea" id="RHEA-COMP:13555"/>
        <dbReference type="Rhea" id="RHEA-COMP:13556"/>
        <dbReference type="ChEBI" id="CHEBI:29950"/>
        <dbReference type="ChEBI" id="CHEBI:82612"/>
        <dbReference type="ChEBI" id="CHEBI:137386"/>
        <dbReference type="ChEBI" id="CHEBI:137387"/>
        <dbReference type="EC" id="2.1.1.63"/>
    </reaction>
</comment>
<sequence length="165" mass="17199">MSRSVVMASPVGRLELVEDAGALVAIRFDAAADGSPEHERGGSPLLVEVRRQLAAYFAGDLRVFELPLRPGGTDFQRRVWAVLATVPWGTTTTYGALAARLGLPPGASRAVGAANGANPIPVVLPCHRVIGADGTLTGYAGGMERKALLLRLEGVPTQADQGALF</sequence>
<comment type="similarity">
    <text evidence="8">Belongs to the MGMT family.</text>
</comment>
<dbReference type="InterPro" id="IPR001497">
    <property type="entry name" value="MethylDNA_cys_MeTrfase_AS"/>
</dbReference>
<dbReference type="HAMAP" id="MF_00772">
    <property type="entry name" value="OGT"/>
    <property type="match status" value="1"/>
</dbReference>
<comment type="catalytic activity">
    <reaction evidence="7 8">
        <text>a 6-O-methyl-2'-deoxyguanosine in DNA + L-cysteinyl-[protein] = S-methyl-L-cysteinyl-[protein] + a 2'-deoxyguanosine in DNA</text>
        <dbReference type="Rhea" id="RHEA:24000"/>
        <dbReference type="Rhea" id="RHEA-COMP:10131"/>
        <dbReference type="Rhea" id="RHEA-COMP:10132"/>
        <dbReference type="Rhea" id="RHEA-COMP:11367"/>
        <dbReference type="Rhea" id="RHEA-COMP:11368"/>
        <dbReference type="ChEBI" id="CHEBI:29950"/>
        <dbReference type="ChEBI" id="CHEBI:82612"/>
        <dbReference type="ChEBI" id="CHEBI:85445"/>
        <dbReference type="ChEBI" id="CHEBI:85448"/>
        <dbReference type="EC" id="2.1.1.63"/>
    </reaction>
</comment>
<keyword evidence="5 8" id="KW-0227">DNA damage</keyword>
<reference evidence="12" key="1">
    <citation type="journal article" date="2019" name="Int. J. Syst. Evol. Microbiol.">
        <title>The Global Catalogue of Microorganisms (GCM) 10K type strain sequencing project: providing services to taxonomists for standard genome sequencing and annotation.</title>
        <authorList>
            <consortium name="The Broad Institute Genomics Platform"/>
            <consortium name="The Broad Institute Genome Sequencing Center for Infectious Disease"/>
            <person name="Wu L."/>
            <person name="Ma J."/>
        </authorList>
    </citation>
    <scope>NUCLEOTIDE SEQUENCE [LARGE SCALE GENOMIC DNA]</scope>
    <source>
        <strain evidence="12">JCM 17809</strain>
    </source>
</reference>
<keyword evidence="2 8" id="KW-0963">Cytoplasm</keyword>
<dbReference type="SUPFAM" id="SSF53155">
    <property type="entry name" value="Methylated DNA-protein cysteine methyltransferase domain"/>
    <property type="match status" value="1"/>
</dbReference>
<dbReference type="SUPFAM" id="SSF46767">
    <property type="entry name" value="Methylated DNA-protein cysteine methyltransferase, C-terminal domain"/>
    <property type="match status" value="1"/>
</dbReference>
<dbReference type="NCBIfam" id="TIGR00589">
    <property type="entry name" value="ogt"/>
    <property type="match status" value="1"/>
</dbReference>
<proteinExistence type="inferred from homology"/>
<dbReference type="EMBL" id="BAABGM010000024">
    <property type="protein sequence ID" value="GAA4411599.1"/>
    <property type="molecule type" value="Genomic_DNA"/>
</dbReference>
<dbReference type="Gene3D" id="1.10.10.10">
    <property type="entry name" value="Winged helix-like DNA-binding domain superfamily/Winged helix DNA-binding domain"/>
    <property type="match status" value="1"/>
</dbReference>
<dbReference type="InterPro" id="IPR014048">
    <property type="entry name" value="MethylDNA_cys_MeTrfase_DNA-bd"/>
</dbReference>
<name>A0ABP8KNC9_9MICO</name>
<evidence type="ECO:0000256" key="2">
    <source>
        <dbReference type="ARBA" id="ARBA00022490"/>
    </source>
</evidence>
<evidence type="ECO:0000313" key="11">
    <source>
        <dbReference type="EMBL" id="GAA4411599.1"/>
    </source>
</evidence>
<feature type="active site" description="Nucleophile; methyl group acceptor" evidence="8">
    <location>
        <position position="126"/>
    </location>
</feature>
<protein>
    <recommendedName>
        <fullName evidence="8">Methylated-DNA--protein-cysteine methyltransferase</fullName>
        <ecNumber evidence="8">2.1.1.63</ecNumber>
    </recommendedName>
    <alternativeName>
        <fullName evidence="8">6-O-methylguanine-DNA methyltransferase</fullName>
        <shortName evidence="8">MGMT</shortName>
    </alternativeName>
    <alternativeName>
        <fullName evidence="8">O-6-methylguanine-DNA-alkyltransferase</fullName>
    </alternativeName>
</protein>
<evidence type="ECO:0000256" key="3">
    <source>
        <dbReference type="ARBA" id="ARBA00022603"/>
    </source>
</evidence>
<keyword evidence="3 8" id="KW-0489">Methyltransferase</keyword>
<evidence type="ECO:0000259" key="10">
    <source>
        <dbReference type="Pfam" id="PF02870"/>
    </source>
</evidence>
<evidence type="ECO:0000256" key="5">
    <source>
        <dbReference type="ARBA" id="ARBA00022763"/>
    </source>
</evidence>
<dbReference type="Gene3D" id="3.30.160.70">
    <property type="entry name" value="Methylated DNA-protein cysteine methyltransferase domain"/>
    <property type="match status" value="1"/>
</dbReference>
<dbReference type="RefSeq" id="WP_425474984.1">
    <property type="nucleotide sequence ID" value="NZ_BAABGM010000024.1"/>
</dbReference>
<dbReference type="InterPro" id="IPR036388">
    <property type="entry name" value="WH-like_DNA-bd_sf"/>
</dbReference>
<evidence type="ECO:0000256" key="7">
    <source>
        <dbReference type="ARBA" id="ARBA00049348"/>
    </source>
</evidence>
<comment type="function">
    <text evidence="8">Involved in the cellular defense against the biological effects of O6-methylguanine (O6-MeG) and O4-methylthymine (O4-MeT) in DNA. Repairs the methylated nucleobase in DNA by stoichiometrically transferring the methyl group to a cysteine residue in the enzyme. This is a suicide reaction: the enzyme is irreversibly inactivated.</text>
</comment>
<organism evidence="11 12">
    <name type="scientific">Fodinibacter luteus</name>
    <dbReference type="NCBI Taxonomy" id="552064"/>
    <lineage>
        <taxon>Bacteria</taxon>
        <taxon>Bacillati</taxon>
        <taxon>Actinomycetota</taxon>
        <taxon>Actinomycetes</taxon>
        <taxon>Micrococcales</taxon>
        <taxon>Intrasporangiaceae</taxon>
        <taxon>Fodinibacter (ex Wang et al. 2009)</taxon>
    </lineage>
</organism>
<evidence type="ECO:0000256" key="8">
    <source>
        <dbReference type="HAMAP-Rule" id="MF_00772"/>
    </source>
</evidence>
<keyword evidence="6 8" id="KW-0234">DNA repair</keyword>
<gene>
    <name evidence="11" type="ORF">GCM10023168_32570</name>
</gene>
<dbReference type="Proteomes" id="UP001500945">
    <property type="component" value="Unassembled WGS sequence"/>
</dbReference>
<evidence type="ECO:0000256" key="1">
    <source>
        <dbReference type="ARBA" id="ARBA00001286"/>
    </source>
</evidence>
<dbReference type="InterPro" id="IPR008332">
    <property type="entry name" value="MethylG_MeTrfase_N"/>
</dbReference>
<comment type="subcellular location">
    <subcellularLocation>
        <location evidence="8">Cytoplasm</location>
    </subcellularLocation>
</comment>
<dbReference type="PANTHER" id="PTHR10815">
    <property type="entry name" value="METHYLATED-DNA--PROTEIN-CYSTEINE METHYLTRANSFERASE"/>
    <property type="match status" value="1"/>
</dbReference>
<dbReference type="PANTHER" id="PTHR10815:SF5">
    <property type="entry name" value="METHYLATED-DNA--PROTEIN-CYSTEINE METHYLTRANSFERASE"/>
    <property type="match status" value="1"/>
</dbReference>
<evidence type="ECO:0000256" key="6">
    <source>
        <dbReference type="ARBA" id="ARBA00023204"/>
    </source>
</evidence>
<evidence type="ECO:0000259" key="9">
    <source>
        <dbReference type="Pfam" id="PF01035"/>
    </source>
</evidence>
<dbReference type="EC" id="2.1.1.63" evidence="8"/>
<comment type="caution">
    <text evidence="11">The sequence shown here is derived from an EMBL/GenBank/DDBJ whole genome shotgun (WGS) entry which is preliminary data.</text>
</comment>
<feature type="domain" description="Methylated-DNA-[protein]-cysteine S-methyltransferase DNA binding" evidence="9">
    <location>
        <begin position="74"/>
        <end position="155"/>
    </location>
</feature>
<evidence type="ECO:0000256" key="4">
    <source>
        <dbReference type="ARBA" id="ARBA00022679"/>
    </source>
</evidence>
<dbReference type="InterPro" id="IPR036217">
    <property type="entry name" value="MethylDNA_cys_MeTrfase_DNAb"/>
</dbReference>
<dbReference type="PROSITE" id="PS00374">
    <property type="entry name" value="MGMT"/>
    <property type="match status" value="1"/>
</dbReference>
<dbReference type="InterPro" id="IPR023546">
    <property type="entry name" value="MGMT"/>
</dbReference>
<dbReference type="InterPro" id="IPR036631">
    <property type="entry name" value="MGMT_N_sf"/>
</dbReference>
<comment type="miscellaneous">
    <text evidence="8">This enzyme catalyzes only one turnover and therefore is not strictly catalytic. According to one definition, an enzyme is a biocatalyst that acts repeatedly and over many reaction cycles.</text>
</comment>
<feature type="domain" description="Methylguanine DNA methyltransferase ribonuclease-like" evidence="10">
    <location>
        <begin position="6"/>
        <end position="70"/>
    </location>
</feature>